<evidence type="ECO:0000256" key="13">
    <source>
        <dbReference type="ARBA" id="ARBA00023136"/>
    </source>
</evidence>
<reference evidence="18 19" key="2">
    <citation type="submission" date="2017-09" db="EMBL/GenBank/DDBJ databases">
        <title>The genome of whitefly Bemisia tabaci, a global crop pest, provides novel insights into virus transmission, host adaptation and insecticide resistance.</title>
        <authorList>
            <person name="Kaur N."/>
            <person name="Kliot A."/>
            <person name="Pinheiro P.V."/>
            <person name="Luan J."/>
            <person name="Zheng Y."/>
            <person name="Liu W."/>
            <person name="Sun H."/>
            <person name="Yang X."/>
            <person name="Xu Y."/>
            <person name="Luo Y."/>
            <person name="Kruse A."/>
            <person name="Fisher T.W."/>
            <person name="Nelson D.R."/>
            <person name="Elimelech M."/>
            <person name="MacCoss M."/>
            <person name="Johnson R."/>
            <person name="Cohen E."/>
            <person name="Hunter W.B."/>
            <person name="Brown J.K."/>
            <person name="Jander G."/>
            <person name="Cilia M."/>
            <person name="Douglas A.E."/>
            <person name="Ghanim M."/>
            <person name="Simmons A.M."/>
            <person name="Wintermantel W.M."/>
            <person name="Ling K.-S."/>
            <person name="Fei Z."/>
        </authorList>
    </citation>
    <scope>NUCLEOTIDE SEQUENCE [LARGE SCALE GENOMIC DNA]</scope>
    <source>
        <strain evidence="18 19">MEAM1</strain>
    </source>
</reference>
<dbReference type="GO" id="GO:0016682">
    <property type="term" value="F:oxidoreductase activity, acting on diphenols and related substances as donors, oxygen as acceptor"/>
    <property type="evidence" value="ECO:0007669"/>
    <property type="project" value="InterPro"/>
</dbReference>
<keyword evidence="7 17" id="KW-0679">Respiratory chain</keyword>
<gene>
    <name evidence="18" type="ORF">BA171_03900</name>
</gene>
<keyword evidence="14" id="KW-0564">Palmitate</keyword>
<keyword evidence="15" id="KW-0449">Lipoprotein</keyword>
<comment type="similarity">
    <text evidence="2 17">Belongs to the cytochrome c oxidase subunit 2 family.</text>
</comment>
<dbReference type="NCBIfam" id="NF007816">
    <property type="entry name" value="PRK10525.1"/>
    <property type="match status" value="1"/>
</dbReference>
<evidence type="ECO:0000256" key="9">
    <source>
        <dbReference type="ARBA" id="ARBA00022729"/>
    </source>
</evidence>
<dbReference type="PROSITE" id="PS51257">
    <property type="entry name" value="PROKAR_LIPOPROTEIN"/>
    <property type="match status" value="1"/>
</dbReference>
<dbReference type="EMBL" id="CP016303">
    <property type="protein sequence ID" value="ASX26241.1"/>
    <property type="molecule type" value="Genomic_DNA"/>
</dbReference>
<evidence type="ECO:0000256" key="4">
    <source>
        <dbReference type="ARBA" id="ARBA00022448"/>
    </source>
</evidence>
<proteinExistence type="inferred from homology"/>
<keyword evidence="12 17" id="KW-0560">Oxidoreductase</keyword>
<keyword evidence="5 17" id="KW-1003">Cell membrane</keyword>
<dbReference type="GO" id="GO:0005886">
    <property type="term" value="C:plasma membrane"/>
    <property type="evidence" value="ECO:0007669"/>
    <property type="project" value="UniProtKB-SubCell"/>
</dbReference>
<keyword evidence="6" id="KW-0997">Cell inner membrane</keyword>
<comment type="function">
    <text evidence="16">Cytochrome bo(3) ubiquinol terminal oxidase is the component of the aerobic respiratory chain of E.coli that predominates when cells are grown at high aeration. Has proton pump activity across the membrane in addition to electron transfer, pumping 2 protons/electron.</text>
</comment>
<dbReference type="InterPro" id="IPR034227">
    <property type="entry name" value="CuRO_UO_II"/>
</dbReference>
<keyword evidence="8" id="KW-0812">Transmembrane</keyword>
<dbReference type="InterPro" id="IPR010514">
    <property type="entry name" value="COX_ARM"/>
</dbReference>
<dbReference type="OrthoDB" id="9783445at2"/>
<dbReference type="Gene3D" id="2.60.40.420">
    <property type="entry name" value="Cupredoxins - blue copper proteins"/>
    <property type="match status" value="1"/>
</dbReference>
<dbReference type="Proteomes" id="UP000216438">
    <property type="component" value="Chromosome"/>
</dbReference>
<organism evidence="18 19">
    <name type="scientific">Candidatus Hamiltonella defensa</name>
    <name type="common">Bemisia tabaci</name>
    <dbReference type="NCBI Taxonomy" id="672795"/>
    <lineage>
        <taxon>Bacteria</taxon>
        <taxon>Pseudomonadati</taxon>
        <taxon>Pseudomonadota</taxon>
        <taxon>Gammaproteobacteria</taxon>
        <taxon>Enterobacterales</taxon>
        <taxon>Enterobacteriaceae</taxon>
        <taxon>aphid secondary symbionts</taxon>
        <taxon>Candidatus Williamhamiltonella</taxon>
    </lineage>
</organism>
<evidence type="ECO:0000256" key="12">
    <source>
        <dbReference type="ARBA" id="ARBA00023002"/>
    </source>
</evidence>
<evidence type="ECO:0000256" key="16">
    <source>
        <dbReference type="ARBA" id="ARBA00025694"/>
    </source>
</evidence>
<dbReference type="CDD" id="cd04212">
    <property type="entry name" value="CuRO_UO_II"/>
    <property type="match status" value="1"/>
</dbReference>
<sequence>MIIKKLIKFLSLLSIFIAPIILSGCDVALMNPKGAIGVEQKKLILTSVGLMLIVVIPVILMVFIFAWKYRESNKKATYSPNWSHSNTIESVVWIIPIIIIAILGVITWKSAHELDPYKPIVNNKTPMTIEVISLDWKWLFIYPKEGIATVNQLAFPMNVPIHFKITSDSVMNSFFIPQLGSQIYAMPGMQAQLYLIANKPGQYQGISSSYSGRGFSGMKFTAIATKDESDFQHWVSEVKKSPHTLNTFHDFNRLAQPSDHHPVTYFSVVKPFLFQDTIKKFMGDMNMHQNIEMHQTHQALHSTVEE</sequence>
<evidence type="ECO:0000313" key="18">
    <source>
        <dbReference type="EMBL" id="ASX26241.1"/>
    </source>
</evidence>
<name>A0A249DXR5_9ENTR</name>
<dbReference type="GO" id="GO:0009486">
    <property type="term" value="F:cytochrome bo3 ubiquinol oxidase activity"/>
    <property type="evidence" value="ECO:0007669"/>
    <property type="project" value="InterPro"/>
</dbReference>
<evidence type="ECO:0000256" key="14">
    <source>
        <dbReference type="ARBA" id="ARBA00023139"/>
    </source>
</evidence>
<dbReference type="FunFam" id="2.60.40.420:FF:000008">
    <property type="entry name" value="Ubiquinol oxidase subunit 2"/>
    <property type="match status" value="1"/>
</dbReference>
<dbReference type="Pfam" id="PF06481">
    <property type="entry name" value="COX_ARM"/>
    <property type="match status" value="1"/>
</dbReference>
<comment type="subunit">
    <text evidence="3">Heterooctamer of two A chains, two B chains, two C chains and two D chains.</text>
</comment>
<dbReference type="SUPFAM" id="SSF81464">
    <property type="entry name" value="Cytochrome c oxidase subunit II-like, transmembrane region"/>
    <property type="match status" value="1"/>
</dbReference>
<dbReference type="InterPro" id="IPR045187">
    <property type="entry name" value="CcO_II"/>
</dbReference>
<evidence type="ECO:0000256" key="2">
    <source>
        <dbReference type="ARBA" id="ARBA00007866"/>
    </source>
</evidence>
<evidence type="ECO:0000256" key="8">
    <source>
        <dbReference type="ARBA" id="ARBA00022692"/>
    </source>
</evidence>
<dbReference type="Pfam" id="PF00116">
    <property type="entry name" value="COX2"/>
    <property type="match status" value="1"/>
</dbReference>
<evidence type="ECO:0000256" key="7">
    <source>
        <dbReference type="ARBA" id="ARBA00022660"/>
    </source>
</evidence>
<keyword evidence="9" id="KW-0732">Signal</keyword>
<evidence type="ECO:0000313" key="19">
    <source>
        <dbReference type="Proteomes" id="UP000216438"/>
    </source>
</evidence>
<dbReference type="PROSITE" id="PS50999">
    <property type="entry name" value="COX2_TM"/>
    <property type="match status" value="1"/>
</dbReference>
<dbReference type="InterPro" id="IPR002429">
    <property type="entry name" value="CcO_II-like_C"/>
</dbReference>
<dbReference type="InterPro" id="IPR036257">
    <property type="entry name" value="Cyt_c_oxidase_su2_TM_sf"/>
</dbReference>
<dbReference type="Gene3D" id="1.10.287.90">
    <property type="match status" value="1"/>
</dbReference>
<dbReference type="InterPro" id="IPR011759">
    <property type="entry name" value="Cyt_c_oxidase_su2_TM_dom"/>
</dbReference>
<dbReference type="GO" id="GO:0005507">
    <property type="term" value="F:copper ion binding"/>
    <property type="evidence" value="ECO:0007669"/>
    <property type="project" value="InterPro"/>
</dbReference>
<dbReference type="SUPFAM" id="SSF49503">
    <property type="entry name" value="Cupredoxins"/>
    <property type="match status" value="1"/>
</dbReference>
<dbReference type="GO" id="GO:0004129">
    <property type="term" value="F:cytochrome-c oxidase activity"/>
    <property type="evidence" value="ECO:0007669"/>
    <property type="project" value="UniProtKB-UniRule"/>
</dbReference>
<dbReference type="GO" id="GO:0042773">
    <property type="term" value="P:ATP synthesis coupled electron transport"/>
    <property type="evidence" value="ECO:0007669"/>
    <property type="project" value="TreeGrafter"/>
</dbReference>
<comment type="subcellular location">
    <subcellularLocation>
        <location evidence="1">Cell inner membrane</location>
        <topology evidence="1">Multi-pass membrane protein</topology>
    </subcellularLocation>
    <subcellularLocation>
        <location evidence="17">Cell membrane</location>
    </subcellularLocation>
</comment>
<reference evidence="19" key="1">
    <citation type="submission" date="2016-06" db="EMBL/GenBank/DDBJ databases">
        <authorList>
            <person name="Chen W."/>
            <person name="Hasegawa D.K."/>
        </authorList>
    </citation>
    <scope>NUCLEOTIDE SEQUENCE [LARGE SCALE GENOMIC DNA]</scope>
    <source>
        <strain evidence="19">MEAM1</strain>
    </source>
</reference>
<evidence type="ECO:0000256" key="1">
    <source>
        <dbReference type="ARBA" id="ARBA00004429"/>
    </source>
</evidence>
<dbReference type="PIRSF" id="PIRSF000292">
    <property type="entry name" value="Ubi_od_II"/>
    <property type="match status" value="1"/>
</dbReference>
<dbReference type="PROSITE" id="PS50857">
    <property type="entry name" value="COX2_CUA"/>
    <property type="match status" value="1"/>
</dbReference>
<evidence type="ECO:0000256" key="15">
    <source>
        <dbReference type="ARBA" id="ARBA00023288"/>
    </source>
</evidence>
<keyword evidence="11" id="KW-1133">Transmembrane helix</keyword>
<dbReference type="RefSeq" id="WP_046493672.1">
    <property type="nucleotide sequence ID" value="NZ_CP016303.1"/>
</dbReference>
<dbReference type="NCBIfam" id="TIGR01433">
    <property type="entry name" value="CyoA"/>
    <property type="match status" value="1"/>
</dbReference>
<evidence type="ECO:0000256" key="10">
    <source>
        <dbReference type="ARBA" id="ARBA00022982"/>
    </source>
</evidence>
<evidence type="ECO:0000256" key="5">
    <source>
        <dbReference type="ARBA" id="ARBA00022475"/>
    </source>
</evidence>
<dbReference type="FunFam" id="1.10.287.90:FF:000002">
    <property type="entry name" value="Ubiquinol oxidase subunit 2"/>
    <property type="match status" value="1"/>
</dbReference>
<accession>A0A249DXR5</accession>
<dbReference type="InterPro" id="IPR008972">
    <property type="entry name" value="Cupredoxin"/>
</dbReference>
<keyword evidence="10 17" id="KW-0249">Electron transport</keyword>
<evidence type="ECO:0000256" key="6">
    <source>
        <dbReference type="ARBA" id="ARBA00022519"/>
    </source>
</evidence>
<evidence type="ECO:0000256" key="3">
    <source>
        <dbReference type="ARBA" id="ARBA00011700"/>
    </source>
</evidence>
<protein>
    <recommendedName>
        <fullName evidence="17">Ubiquinol oxidase subunit 2</fullName>
    </recommendedName>
</protein>
<dbReference type="PANTHER" id="PTHR22888:SF18">
    <property type="entry name" value="CYTOCHROME BO(3) UBIQUINOL OXIDASE SUBUNIT 2"/>
    <property type="match status" value="1"/>
</dbReference>
<dbReference type="AlphaFoldDB" id="A0A249DXR5"/>
<keyword evidence="4 17" id="KW-0813">Transport</keyword>
<evidence type="ECO:0000256" key="17">
    <source>
        <dbReference type="PIRNR" id="PIRNR000292"/>
    </source>
</evidence>
<dbReference type="PANTHER" id="PTHR22888">
    <property type="entry name" value="CYTOCHROME C OXIDASE, SUBUNIT II"/>
    <property type="match status" value="1"/>
</dbReference>
<keyword evidence="13 17" id="KW-0472">Membrane</keyword>
<evidence type="ECO:0000256" key="11">
    <source>
        <dbReference type="ARBA" id="ARBA00022989"/>
    </source>
</evidence>
<dbReference type="InterPro" id="IPR006333">
    <property type="entry name" value="Cyt_o_ubiquinol_oxidase_su2"/>
</dbReference>